<accession>A0A2I0W1I1</accession>
<name>A0A2I0W1I1_9ASPA</name>
<reference evidence="1 2" key="2">
    <citation type="journal article" date="2017" name="Nature">
        <title>The Apostasia genome and the evolution of orchids.</title>
        <authorList>
            <person name="Zhang G.Q."/>
            <person name="Liu K.W."/>
            <person name="Li Z."/>
            <person name="Lohaus R."/>
            <person name="Hsiao Y.Y."/>
            <person name="Niu S.C."/>
            <person name="Wang J.Y."/>
            <person name="Lin Y.C."/>
            <person name="Xu Q."/>
            <person name="Chen L.J."/>
            <person name="Yoshida K."/>
            <person name="Fujiwara S."/>
            <person name="Wang Z.W."/>
            <person name="Zhang Y.Q."/>
            <person name="Mitsuda N."/>
            <person name="Wang M."/>
            <person name="Liu G.H."/>
            <person name="Pecoraro L."/>
            <person name="Huang H.X."/>
            <person name="Xiao X.J."/>
            <person name="Lin M."/>
            <person name="Wu X.Y."/>
            <person name="Wu W.L."/>
            <person name="Chen Y.Y."/>
            <person name="Chang S.B."/>
            <person name="Sakamoto S."/>
            <person name="Ohme-Takagi M."/>
            <person name="Yagi M."/>
            <person name="Zeng S.J."/>
            <person name="Shen C.Y."/>
            <person name="Yeh C.M."/>
            <person name="Luo Y.B."/>
            <person name="Tsai W.C."/>
            <person name="Van de Peer Y."/>
            <person name="Liu Z.J."/>
        </authorList>
    </citation>
    <scope>NUCLEOTIDE SEQUENCE [LARGE SCALE GENOMIC DNA]</scope>
    <source>
        <tissue evidence="1">The whole plant</tissue>
    </source>
</reference>
<evidence type="ECO:0000313" key="1">
    <source>
        <dbReference type="EMBL" id="PKU69519.1"/>
    </source>
</evidence>
<proteinExistence type="predicted"/>
<organism evidence="1 2">
    <name type="scientific">Dendrobium catenatum</name>
    <dbReference type="NCBI Taxonomy" id="906689"/>
    <lineage>
        <taxon>Eukaryota</taxon>
        <taxon>Viridiplantae</taxon>
        <taxon>Streptophyta</taxon>
        <taxon>Embryophyta</taxon>
        <taxon>Tracheophyta</taxon>
        <taxon>Spermatophyta</taxon>
        <taxon>Magnoliopsida</taxon>
        <taxon>Liliopsida</taxon>
        <taxon>Asparagales</taxon>
        <taxon>Orchidaceae</taxon>
        <taxon>Epidendroideae</taxon>
        <taxon>Malaxideae</taxon>
        <taxon>Dendrobiinae</taxon>
        <taxon>Dendrobium</taxon>
    </lineage>
</organism>
<protein>
    <submittedName>
        <fullName evidence="1">Uncharacterized protein</fullName>
    </submittedName>
</protein>
<keyword evidence="2" id="KW-1185">Reference proteome</keyword>
<dbReference type="Proteomes" id="UP000233837">
    <property type="component" value="Unassembled WGS sequence"/>
</dbReference>
<gene>
    <name evidence="1" type="ORF">MA16_Dca021650</name>
</gene>
<evidence type="ECO:0000313" key="2">
    <source>
        <dbReference type="Proteomes" id="UP000233837"/>
    </source>
</evidence>
<dbReference type="EMBL" id="KZ503024">
    <property type="protein sequence ID" value="PKU69519.1"/>
    <property type="molecule type" value="Genomic_DNA"/>
</dbReference>
<sequence>MMNMLIWIIPLSLVLTSCRRLVFLVSILQEMYRSLTETQLMAPTIWNLLAEAQFQEIHTYII</sequence>
<dbReference type="AlphaFoldDB" id="A0A2I0W1I1"/>
<reference evidence="1 2" key="1">
    <citation type="journal article" date="2016" name="Sci. Rep.">
        <title>The Dendrobium catenatum Lindl. genome sequence provides insights into polysaccharide synthase, floral development and adaptive evolution.</title>
        <authorList>
            <person name="Zhang G.Q."/>
            <person name="Xu Q."/>
            <person name="Bian C."/>
            <person name="Tsai W.C."/>
            <person name="Yeh C.M."/>
            <person name="Liu K.W."/>
            <person name="Yoshida K."/>
            <person name="Zhang L.S."/>
            <person name="Chang S.B."/>
            <person name="Chen F."/>
            <person name="Shi Y."/>
            <person name="Su Y.Y."/>
            <person name="Zhang Y.Q."/>
            <person name="Chen L.J."/>
            <person name="Yin Y."/>
            <person name="Lin M."/>
            <person name="Huang H."/>
            <person name="Deng H."/>
            <person name="Wang Z.W."/>
            <person name="Zhu S.L."/>
            <person name="Zhao X."/>
            <person name="Deng C."/>
            <person name="Niu S.C."/>
            <person name="Huang J."/>
            <person name="Wang M."/>
            <person name="Liu G.H."/>
            <person name="Yang H.J."/>
            <person name="Xiao X.J."/>
            <person name="Hsiao Y.Y."/>
            <person name="Wu W.L."/>
            <person name="Chen Y.Y."/>
            <person name="Mitsuda N."/>
            <person name="Ohme-Takagi M."/>
            <person name="Luo Y.B."/>
            <person name="Van de Peer Y."/>
            <person name="Liu Z.J."/>
        </authorList>
    </citation>
    <scope>NUCLEOTIDE SEQUENCE [LARGE SCALE GENOMIC DNA]</scope>
    <source>
        <tissue evidence="1">The whole plant</tissue>
    </source>
</reference>